<keyword evidence="3" id="KW-1185">Reference proteome</keyword>
<feature type="domain" description="N-acetyltransferase" evidence="1">
    <location>
        <begin position="13"/>
        <end position="168"/>
    </location>
</feature>
<comment type="caution">
    <text evidence="2">The sequence shown here is derived from an EMBL/GenBank/DDBJ whole genome shotgun (WGS) entry which is preliminary data.</text>
</comment>
<dbReference type="AlphaFoldDB" id="A0A926KPC1"/>
<dbReference type="InterPro" id="IPR016181">
    <property type="entry name" value="Acyl_CoA_acyltransferase"/>
</dbReference>
<dbReference type="SUPFAM" id="SSF55729">
    <property type="entry name" value="Acyl-CoA N-acyltransferases (Nat)"/>
    <property type="match status" value="1"/>
</dbReference>
<protein>
    <submittedName>
        <fullName evidence="2">GNAT family N-acetyltransferase</fullName>
    </submittedName>
</protein>
<dbReference type="Pfam" id="PF13302">
    <property type="entry name" value="Acetyltransf_3"/>
    <property type="match status" value="1"/>
</dbReference>
<dbReference type="PANTHER" id="PTHR43610">
    <property type="entry name" value="BLL6696 PROTEIN"/>
    <property type="match status" value="1"/>
</dbReference>
<dbReference type="EMBL" id="JACVVD010000005">
    <property type="protein sequence ID" value="MBD0381544.1"/>
    <property type="molecule type" value="Genomic_DNA"/>
</dbReference>
<organism evidence="2 3">
    <name type="scientific">Paenibacillus sedimenti</name>
    <dbReference type="NCBI Taxonomy" id="2770274"/>
    <lineage>
        <taxon>Bacteria</taxon>
        <taxon>Bacillati</taxon>
        <taxon>Bacillota</taxon>
        <taxon>Bacilli</taxon>
        <taxon>Bacillales</taxon>
        <taxon>Paenibacillaceae</taxon>
        <taxon>Paenibacillus</taxon>
    </lineage>
</organism>
<gene>
    <name evidence="2" type="ORF">ICC18_15590</name>
</gene>
<name>A0A926KPC1_9BACL</name>
<evidence type="ECO:0000313" key="2">
    <source>
        <dbReference type="EMBL" id="MBD0381544.1"/>
    </source>
</evidence>
<dbReference type="PANTHER" id="PTHR43610:SF1">
    <property type="entry name" value="N-ACETYLTRANSFERASE DOMAIN-CONTAINING PROTEIN"/>
    <property type="match status" value="1"/>
</dbReference>
<sequence>MNLSPHTLDGDRITLLPMSESHIPGLADAANDPRIWAYMEPLLHLSAVESYVREALQEQETGLSLPYCVYDKELGKIVGSTRLFEISVSHRHAEIGYTWYHPHFWRTHVNTECKYLLLRYCFETLNMLRVQLKTDLRNMRSQTAIARLGAQKEGILRQHRILHDGYIRDSVMFSIIDSEWPSVKKRLEGFMKPYPLLKSCEKNYSTQ</sequence>
<evidence type="ECO:0000259" key="1">
    <source>
        <dbReference type="PROSITE" id="PS51186"/>
    </source>
</evidence>
<dbReference type="GO" id="GO:0016747">
    <property type="term" value="F:acyltransferase activity, transferring groups other than amino-acyl groups"/>
    <property type="evidence" value="ECO:0007669"/>
    <property type="project" value="InterPro"/>
</dbReference>
<dbReference type="InterPro" id="IPR000182">
    <property type="entry name" value="GNAT_dom"/>
</dbReference>
<dbReference type="PROSITE" id="PS51186">
    <property type="entry name" value="GNAT"/>
    <property type="match status" value="1"/>
</dbReference>
<reference evidence="2" key="1">
    <citation type="submission" date="2020-09" db="EMBL/GenBank/DDBJ databases">
        <title>Draft Genome Sequence of Paenibacillus sp. WST5.</title>
        <authorList>
            <person name="Bao Z."/>
        </authorList>
    </citation>
    <scope>NUCLEOTIDE SEQUENCE</scope>
    <source>
        <strain evidence="2">WST5</strain>
    </source>
</reference>
<dbReference type="RefSeq" id="WP_188175356.1">
    <property type="nucleotide sequence ID" value="NZ_JACVVD010000005.1"/>
</dbReference>
<accession>A0A926KPC1</accession>
<dbReference type="Proteomes" id="UP000650466">
    <property type="component" value="Unassembled WGS sequence"/>
</dbReference>
<dbReference type="Gene3D" id="3.40.630.30">
    <property type="match status" value="1"/>
</dbReference>
<evidence type="ECO:0000313" key="3">
    <source>
        <dbReference type="Proteomes" id="UP000650466"/>
    </source>
</evidence>
<proteinExistence type="predicted"/>